<protein>
    <submittedName>
        <fullName evidence="1">Uncharacterized protein</fullName>
    </submittedName>
</protein>
<comment type="caution">
    <text evidence="1">The sequence shown here is derived from an EMBL/GenBank/DDBJ whole genome shotgun (WGS) entry which is preliminary data.</text>
</comment>
<evidence type="ECO:0000313" key="2">
    <source>
        <dbReference type="Proteomes" id="UP001060085"/>
    </source>
</evidence>
<gene>
    <name evidence="1" type="ORF">M9H77_21727</name>
</gene>
<dbReference type="EMBL" id="CM044705">
    <property type="protein sequence ID" value="KAI5662404.1"/>
    <property type="molecule type" value="Genomic_DNA"/>
</dbReference>
<organism evidence="1 2">
    <name type="scientific">Catharanthus roseus</name>
    <name type="common">Madagascar periwinkle</name>
    <name type="synonym">Vinca rosea</name>
    <dbReference type="NCBI Taxonomy" id="4058"/>
    <lineage>
        <taxon>Eukaryota</taxon>
        <taxon>Viridiplantae</taxon>
        <taxon>Streptophyta</taxon>
        <taxon>Embryophyta</taxon>
        <taxon>Tracheophyta</taxon>
        <taxon>Spermatophyta</taxon>
        <taxon>Magnoliopsida</taxon>
        <taxon>eudicotyledons</taxon>
        <taxon>Gunneridae</taxon>
        <taxon>Pentapetalae</taxon>
        <taxon>asterids</taxon>
        <taxon>lamiids</taxon>
        <taxon>Gentianales</taxon>
        <taxon>Apocynaceae</taxon>
        <taxon>Rauvolfioideae</taxon>
        <taxon>Vinceae</taxon>
        <taxon>Catharanthinae</taxon>
        <taxon>Catharanthus</taxon>
    </lineage>
</organism>
<reference evidence="2" key="1">
    <citation type="journal article" date="2023" name="Nat. Plants">
        <title>Single-cell RNA sequencing provides a high-resolution roadmap for understanding the multicellular compartmentation of specialized metabolism.</title>
        <authorList>
            <person name="Sun S."/>
            <person name="Shen X."/>
            <person name="Li Y."/>
            <person name="Li Y."/>
            <person name="Wang S."/>
            <person name="Li R."/>
            <person name="Zhang H."/>
            <person name="Shen G."/>
            <person name="Guo B."/>
            <person name="Wei J."/>
            <person name="Xu J."/>
            <person name="St-Pierre B."/>
            <person name="Chen S."/>
            <person name="Sun C."/>
        </authorList>
    </citation>
    <scope>NUCLEOTIDE SEQUENCE [LARGE SCALE GENOMIC DNA]</scope>
</reference>
<name>A0ACC0AP96_CATRO</name>
<accession>A0ACC0AP96</accession>
<evidence type="ECO:0000313" key="1">
    <source>
        <dbReference type="EMBL" id="KAI5662404.1"/>
    </source>
</evidence>
<keyword evidence="2" id="KW-1185">Reference proteome</keyword>
<proteinExistence type="predicted"/>
<sequence>MKMKNRSNGSPMKKRKRKRFNWITLFLNNFFVSFSASIPPWTSPSPVAASIPLGIDGFYSSRDIYSSDSGFYSSRDLAHSSLVPIPTPSLASSATGMSLRHSPSSSARPPTPAPSSASASVPSSQGVVDSRILILPTIDRYMFLIKCTCILTFAQLQQAIKLCKVDY</sequence>
<dbReference type="Proteomes" id="UP001060085">
    <property type="component" value="Linkage Group LG05"/>
</dbReference>